<reference evidence="3" key="1">
    <citation type="submission" date="2017-06" db="EMBL/GenBank/DDBJ databases">
        <authorList>
            <person name="Cremers G."/>
        </authorList>
    </citation>
    <scope>NUCLEOTIDE SEQUENCE [LARGE SCALE GENOMIC DNA]</scope>
</reference>
<dbReference type="Proteomes" id="UP000218615">
    <property type="component" value="Unassembled WGS sequence"/>
</dbReference>
<feature type="transmembrane region" description="Helical" evidence="1">
    <location>
        <begin position="6"/>
        <end position="24"/>
    </location>
</feature>
<gene>
    <name evidence="2" type="ORF">MNV_830014</name>
</gene>
<dbReference type="AlphaFoldDB" id="A0A284VU90"/>
<keyword evidence="1" id="KW-0812">Transmembrane</keyword>
<sequence length="186" mass="21990">MIEEIYIRLAIDFVSVFILLRLIYYPNYKKMEFFFTFFIFNLTIFFITFLLNTVDISIGAAFGLFAVFSMLRYRTEGISMKDMTYLFLFIAIGMITAILKGSWGELMLFNFLILGFTYALESDFLLKKELSKTILYENIEMIKPENHPALVEDLRKRTGLKVHRISIDEIDFLKDKAVIQAYYYEK</sequence>
<feature type="transmembrane region" description="Helical" evidence="1">
    <location>
        <begin position="31"/>
        <end position="50"/>
    </location>
</feature>
<dbReference type="RefSeq" id="WP_096207258.1">
    <property type="nucleotide sequence ID" value="NZ_FZMP01000233.1"/>
</dbReference>
<keyword evidence="1" id="KW-1133">Transmembrane helix</keyword>
<dbReference type="EMBL" id="FZMP01000233">
    <property type="protein sequence ID" value="SNQ62733.1"/>
    <property type="molecule type" value="Genomic_DNA"/>
</dbReference>
<name>A0A284VU90_9EURY</name>
<dbReference type="Pfam" id="PF16316">
    <property type="entry name" value="DUF4956"/>
    <property type="match status" value="1"/>
</dbReference>
<feature type="transmembrane region" description="Helical" evidence="1">
    <location>
        <begin position="56"/>
        <end position="73"/>
    </location>
</feature>
<keyword evidence="3" id="KW-1185">Reference proteome</keyword>
<keyword evidence="1" id="KW-0472">Membrane</keyword>
<evidence type="ECO:0008006" key="4">
    <source>
        <dbReference type="Google" id="ProtNLM"/>
    </source>
</evidence>
<evidence type="ECO:0000313" key="2">
    <source>
        <dbReference type="EMBL" id="SNQ62733.1"/>
    </source>
</evidence>
<dbReference type="InterPro" id="IPR032531">
    <property type="entry name" value="DUF4956"/>
</dbReference>
<feature type="transmembrane region" description="Helical" evidence="1">
    <location>
        <begin position="85"/>
        <end position="103"/>
    </location>
</feature>
<evidence type="ECO:0000313" key="3">
    <source>
        <dbReference type="Proteomes" id="UP000218615"/>
    </source>
</evidence>
<accession>A0A284VU90</accession>
<proteinExistence type="predicted"/>
<evidence type="ECO:0000256" key="1">
    <source>
        <dbReference type="SAM" id="Phobius"/>
    </source>
</evidence>
<organism evidence="2 3">
    <name type="scientific">Candidatus Methanoperedens nitratireducens</name>
    <dbReference type="NCBI Taxonomy" id="1392998"/>
    <lineage>
        <taxon>Archaea</taxon>
        <taxon>Methanobacteriati</taxon>
        <taxon>Methanobacteriota</taxon>
        <taxon>Stenosarchaea group</taxon>
        <taxon>Methanomicrobia</taxon>
        <taxon>Methanosarcinales</taxon>
        <taxon>ANME-2 cluster</taxon>
        <taxon>Candidatus Methanoperedentaceae</taxon>
        <taxon>Candidatus Methanoperedens</taxon>
    </lineage>
</organism>
<dbReference type="OrthoDB" id="116768at2157"/>
<protein>
    <recommendedName>
        <fullName evidence="4">DUF4956 domain-containing protein</fullName>
    </recommendedName>
</protein>